<organism evidence="2 3">
    <name type="scientific">Lactuca saligna</name>
    <name type="common">Willowleaf lettuce</name>
    <dbReference type="NCBI Taxonomy" id="75948"/>
    <lineage>
        <taxon>Eukaryota</taxon>
        <taxon>Viridiplantae</taxon>
        <taxon>Streptophyta</taxon>
        <taxon>Embryophyta</taxon>
        <taxon>Tracheophyta</taxon>
        <taxon>Spermatophyta</taxon>
        <taxon>Magnoliopsida</taxon>
        <taxon>eudicotyledons</taxon>
        <taxon>Gunneridae</taxon>
        <taxon>Pentapetalae</taxon>
        <taxon>asterids</taxon>
        <taxon>campanulids</taxon>
        <taxon>Asterales</taxon>
        <taxon>Asteraceae</taxon>
        <taxon>Cichorioideae</taxon>
        <taxon>Cichorieae</taxon>
        <taxon>Lactucinae</taxon>
        <taxon>Lactuca</taxon>
    </lineage>
</organism>
<dbReference type="AlphaFoldDB" id="A0AA36E4Z5"/>
<accession>A0AA36E4Z5</accession>
<keyword evidence="3" id="KW-1185">Reference proteome</keyword>
<feature type="region of interest" description="Disordered" evidence="1">
    <location>
        <begin position="1"/>
        <end position="44"/>
    </location>
</feature>
<evidence type="ECO:0000256" key="1">
    <source>
        <dbReference type="SAM" id="MobiDB-lite"/>
    </source>
</evidence>
<feature type="compositionally biased region" description="Low complexity" evidence="1">
    <location>
        <begin position="12"/>
        <end position="24"/>
    </location>
</feature>
<proteinExistence type="predicted"/>
<protein>
    <recommendedName>
        <fullName evidence="4">Transposase MuDR plant domain-containing protein</fullName>
    </recommendedName>
</protein>
<evidence type="ECO:0000313" key="2">
    <source>
        <dbReference type="EMBL" id="CAI9282327.1"/>
    </source>
</evidence>
<dbReference type="PANTHER" id="PTHR31973">
    <property type="entry name" value="POLYPROTEIN, PUTATIVE-RELATED"/>
    <property type="match status" value="1"/>
</dbReference>
<sequence length="146" mass="16890">MGNHRKNPNSVQAQNNAQIQNNNQESDSEYVQGSDEEDIDDGFEYSTHHPNVKWNIMKQVFRERYESPHELKLCLTNHVISKGYQIHFKKCDGVRPVAIYGSDPKKCPFMVRVSWTSTERSSQVKKIVDLHTCVRSFSNSKLMKST</sequence>
<feature type="compositionally biased region" description="Acidic residues" evidence="1">
    <location>
        <begin position="34"/>
        <end position="43"/>
    </location>
</feature>
<name>A0AA36E4Z5_LACSI</name>
<dbReference type="EMBL" id="OX465080">
    <property type="protein sequence ID" value="CAI9282327.1"/>
    <property type="molecule type" value="Genomic_DNA"/>
</dbReference>
<reference evidence="2" key="1">
    <citation type="submission" date="2023-04" db="EMBL/GenBank/DDBJ databases">
        <authorList>
            <person name="Vijverberg K."/>
            <person name="Xiong W."/>
            <person name="Schranz E."/>
        </authorList>
    </citation>
    <scope>NUCLEOTIDE SEQUENCE</scope>
</reference>
<gene>
    <name evidence="2" type="ORF">LSALG_LOCUS21971</name>
</gene>
<dbReference type="PANTHER" id="PTHR31973:SF187">
    <property type="entry name" value="MUTATOR TRANSPOSASE MUDRA PROTEIN"/>
    <property type="match status" value="1"/>
</dbReference>
<evidence type="ECO:0008006" key="4">
    <source>
        <dbReference type="Google" id="ProtNLM"/>
    </source>
</evidence>
<dbReference type="Proteomes" id="UP001177003">
    <property type="component" value="Chromosome 4"/>
</dbReference>
<evidence type="ECO:0000313" key="3">
    <source>
        <dbReference type="Proteomes" id="UP001177003"/>
    </source>
</evidence>